<evidence type="ECO:0000256" key="8">
    <source>
        <dbReference type="PIRSR" id="PIRSR602401-1"/>
    </source>
</evidence>
<dbReference type="GO" id="GO:0005506">
    <property type="term" value="F:iron ion binding"/>
    <property type="evidence" value="ECO:0007669"/>
    <property type="project" value="InterPro"/>
</dbReference>
<keyword evidence="7 9" id="KW-0503">Monooxygenase</keyword>
<dbReference type="PANTHER" id="PTHR24279">
    <property type="entry name" value="CYTOCHROME P450"/>
    <property type="match status" value="1"/>
</dbReference>
<dbReference type="InterPro" id="IPR001128">
    <property type="entry name" value="Cyt_P450"/>
</dbReference>
<dbReference type="EMBL" id="MCFL01000002">
    <property type="protein sequence ID" value="ORZ40825.1"/>
    <property type="molecule type" value="Genomic_DNA"/>
</dbReference>
<dbReference type="CDD" id="cd11054">
    <property type="entry name" value="CYP24A1-like"/>
    <property type="match status" value="1"/>
</dbReference>
<protein>
    <submittedName>
        <fullName evidence="10">Cytochrome P450</fullName>
    </submittedName>
</protein>
<accession>A0A1Y2I1U4</accession>
<dbReference type="Proteomes" id="UP000193411">
    <property type="component" value="Unassembled WGS sequence"/>
</dbReference>
<keyword evidence="11" id="KW-1185">Reference proteome</keyword>
<comment type="caution">
    <text evidence="10">The sequence shown here is derived from an EMBL/GenBank/DDBJ whole genome shotgun (WGS) entry which is preliminary data.</text>
</comment>
<organism evidence="10 11">
    <name type="scientific">Catenaria anguillulae PL171</name>
    <dbReference type="NCBI Taxonomy" id="765915"/>
    <lineage>
        <taxon>Eukaryota</taxon>
        <taxon>Fungi</taxon>
        <taxon>Fungi incertae sedis</taxon>
        <taxon>Blastocladiomycota</taxon>
        <taxon>Blastocladiomycetes</taxon>
        <taxon>Blastocladiales</taxon>
        <taxon>Catenariaceae</taxon>
        <taxon>Catenaria</taxon>
    </lineage>
</organism>
<dbReference type="GO" id="GO:0004497">
    <property type="term" value="F:monooxygenase activity"/>
    <property type="evidence" value="ECO:0007669"/>
    <property type="project" value="UniProtKB-KW"/>
</dbReference>
<evidence type="ECO:0000256" key="7">
    <source>
        <dbReference type="ARBA" id="ARBA00023033"/>
    </source>
</evidence>
<keyword evidence="5 9" id="KW-0560">Oxidoreductase</keyword>
<dbReference type="SUPFAM" id="SSF48264">
    <property type="entry name" value="Cytochrome P450"/>
    <property type="match status" value="1"/>
</dbReference>
<dbReference type="OrthoDB" id="1470350at2759"/>
<dbReference type="PRINTS" id="PR00385">
    <property type="entry name" value="P450"/>
</dbReference>
<dbReference type="InterPro" id="IPR017972">
    <property type="entry name" value="Cyt_P450_CS"/>
</dbReference>
<dbReference type="AlphaFoldDB" id="A0A1Y2I1U4"/>
<evidence type="ECO:0000313" key="10">
    <source>
        <dbReference type="EMBL" id="ORZ40825.1"/>
    </source>
</evidence>
<evidence type="ECO:0000256" key="6">
    <source>
        <dbReference type="ARBA" id="ARBA00023004"/>
    </source>
</evidence>
<proteinExistence type="inferred from homology"/>
<keyword evidence="3 8" id="KW-0349">Heme</keyword>
<dbReference type="PROSITE" id="PS00086">
    <property type="entry name" value="CYTOCHROME_P450"/>
    <property type="match status" value="1"/>
</dbReference>
<evidence type="ECO:0000313" key="11">
    <source>
        <dbReference type="Proteomes" id="UP000193411"/>
    </source>
</evidence>
<feature type="binding site" description="axial binding residue" evidence="8">
    <location>
        <position position="479"/>
    </location>
    <ligand>
        <name>heme</name>
        <dbReference type="ChEBI" id="CHEBI:30413"/>
    </ligand>
    <ligandPart>
        <name>Fe</name>
        <dbReference type="ChEBI" id="CHEBI:18248"/>
    </ligandPart>
</feature>
<dbReference type="InterPro" id="IPR002401">
    <property type="entry name" value="Cyt_P450_E_grp-I"/>
</dbReference>
<evidence type="ECO:0000256" key="3">
    <source>
        <dbReference type="ARBA" id="ARBA00022617"/>
    </source>
</evidence>
<evidence type="ECO:0000256" key="1">
    <source>
        <dbReference type="ARBA" id="ARBA00001971"/>
    </source>
</evidence>
<name>A0A1Y2I1U4_9FUNG</name>
<comment type="cofactor">
    <cofactor evidence="1 8">
        <name>heme</name>
        <dbReference type="ChEBI" id="CHEBI:30413"/>
    </cofactor>
</comment>
<dbReference type="InterPro" id="IPR050479">
    <property type="entry name" value="CYP11_CYP27_families"/>
</dbReference>
<gene>
    <name evidence="10" type="ORF">BCR44DRAFT_60599</name>
</gene>
<evidence type="ECO:0000256" key="5">
    <source>
        <dbReference type="ARBA" id="ARBA00023002"/>
    </source>
</evidence>
<dbReference type="PRINTS" id="PR00463">
    <property type="entry name" value="EP450I"/>
</dbReference>
<sequence>MIRTFRSTHRTTLHRSVASLPSARPTWLTSGHETRRFKVTAVASTSVTDGASYQPFTSIPSLPTYPLIGSMLAITAHDPSKTKNQYHLAQKAIHEQYGPLVRLQMPGAQHPTLWIADPDIVTQVFQTETKFPSRPPLSSWVYYRQQHQQPMGIALSDGEEWRRVRMAAQGLIFNPQRAQKAFTQCVNPPTRLAMDKIEQHLRTQGPLAMDGKQTVDIENLVMRWSIEAVSNVLLGRPLGALNEAAIPIAQRMIDSFLVMMRTFGPIMRMPEWMWKWQLNKVAREHFKALADIHQLCDELTRDVIKDMAKLAPEQLEGTFLGHVLARPEALSHTEVMVMTADFLQAGIDTTSRTALNIMYFLSRNPRVQAKLRDEIVSVVGRDDDLTVDQFSKLKYFKNVLKETFRILPNFPQNGRILTQDAILGGYLIPAGTSLGLNQYVMSHDEKLVANPSVFLPERWDSKDVHSAVVLPFGSGARRCIGSRVAEIELHVLFVHLLRRFELVAAPEEMEVETTTGITPIGPTPLRLKPIQV</sequence>
<evidence type="ECO:0000256" key="9">
    <source>
        <dbReference type="RuleBase" id="RU000461"/>
    </source>
</evidence>
<comment type="similarity">
    <text evidence="2 9">Belongs to the cytochrome P450 family.</text>
</comment>
<dbReference type="STRING" id="765915.A0A1Y2I1U4"/>
<dbReference type="Pfam" id="PF00067">
    <property type="entry name" value="p450"/>
    <property type="match status" value="1"/>
</dbReference>
<reference evidence="10 11" key="1">
    <citation type="submission" date="2016-07" db="EMBL/GenBank/DDBJ databases">
        <title>Pervasive Adenine N6-methylation of Active Genes in Fungi.</title>
        <authorList>
            <consortium name="DOE Joint Genome Institute"/>
            <person name="Mondo S.J."/>
            <person name="Dannebaum R.O."/>
            <person name="Kuo R.C."/>
            <person name="Labutti K."/>
            <person name="Haridas S."/>
            <person name="Kuo A."/>
            <person name="Salamov A."/>
            <person name="Ahrendt S.R."/>
            <person name="Lipzen A."/>
            <person name="Sullivan W."/>
            <person name="Andreopoulos W.B."/>
            <person name="Clum A."/>
            <person name="Lindquist E."/>
            <person name="Daum C."/>
            <person name="Ramamoorthy G.K."/>
            <person name="Gryganskyi A."/>
            <person name="Culley D."/>
            <person name="Magnuson J.K."/>
            <person name="James T.Y."/>
            <person name="O'Malley M.A."/>
            <person name="Stajich J.E."/>
            <person name="Spatafora J.W."/>
            <person name="Visel A."/>
            <person name="Grigoriev I.V."/>
        </authorList>
    </citation>
    <scope>NUCLEOTIDE SEQUENCE [LARGE SCALE GENOMIC DNA]</scope>
    <source>
        <strain evidence="10 11">PL171</strain>
    </source>
</reference>
<evidence type="ECO:0000256" key="4">
    <source>
        <dbReference type="ARBA" id="ARBA00022723"/>
    </source>
</evidence>
<keyword evidence="6 8" id="KW-0408">Iron</keyword>
<keyword evidence="4 8" id="KW-0479">Metal-binding</keyword>
<dbReference type="InterPro" id="IPR036396">
    <property type="entry name" value="Cyt_P450_sf"/>
</dbReference>
<evidence type="ECO:0000256" key="2">
    <source>
        <dbReference type="ARBA" id="ARBA00010617"/>
    </source>
</evidence>
<dbReference type="GO" id="GO:0016705">
    <property type="term" value="F:oxidoreductase activity, acting on paired donors, with incorporation or reduction of molecular oxygen"/>
    <property type="evidence" value="ECO:0007669"/>
    <property type="project" value="InterPro"/>
</dbReference>
<dbReference type="GO" id="GO:0020037">
    <property type="term" value="F:heme binding"/>
    <property type="evidence" value="ECO:0007669"/>
    <property type="project" value="InterPro"/>
</dbReference>
<dbReference type="PANTHER" id="PTHR24279:SF120">
    <property type="entry name" value="CYTOCHROME P450"/>
    <property type="match status" value="1"/>
</dbReference>
<dbReference type="Gene3D" id="1.10.630.10">
    <property type="entry name" value="Cytochrome P450"/>
    <property type="match status" value="1"/>
</dbReference>